<dbReference type="GO" id="GO:0000175">
    <property type="term" value="F:3'-5'-RNA exonuclease activity"/>
    <property type="evidence" value="ECO:0007669"/>
    <property type="project" value="TreeGrafter"/>
</dbReference>
<feature type="compositionally biased region" description="Basic and acidic residues" evidence="1">
    <location>
        <begin position="161"/>
        <end position="174"/>
    </location>
</feature>
<evidence type="ECO:0000313" key="3">
    <source>
        <dbReference type="EMBL" id="KAI1707910.1"/>
    </source>
</evidence>
<dbReference type="Pfam" id="PF17216">
    <property type="entry name" value="Rrp44_CSD1"/>
    <property type="match status" value="1"/>
</dbReference>
<dbReference type="PANTHER" id="PTHR23355">
    <property type="entry name" value="RIBONUCLEASE"/>
    <property type="match status" value="1"/>
</dbReference>
<dbReference type="InterPro" id="IPR033771">
    <property type="entry name" value="Rrp44_CSD1"/>
</dbReference>
<feature type="compositionally biased region" description="Basic and acidic residues" evidence="1">
    <location>
        <begin position="339"/>
        <end position="349"/>
    </location>
</feature>
<feature type="region of interest" description="Disordered" evidence="1">
    <location>
        <begin position="327"/>
        <end position="349"/>
    </location>
</feature>
<evidence type="ECO:0000313" key="4">
    <source>
        <dbReference type="Proteomes" id="UP001201812"/>
    </source>
</evidence>
<gene>
    <name evidence="3" type="ORF">DdX_12140</name>
</gene>
<dbReference type="Gene3D" id="2.40.50.690">
    <property type="match status" value="1"/>
</dbReference>
<dbReference type="SUPFAM" id="SSF50249">
    <property type="entry name" value="Nucleic acid-binding proteins"/>
    <property type="match status" value="1"/>
</dbReference>
<dbReference type="GO" id="GO:0000932">
    <property type="term" value="C:P-body"/>
    <property type="evidence" value="ECO:0007669"/>
    <property type="project" value="TreeGrafter"/>
</dbReference>
<dbReference type="Proteomes" id="UP001201812">
    <property type="component" value="Unassembled WGS sequence"/>
</dbReference>
<evidence type="ECO:0000259" key="2">
    <source>
        <dbReference type="Pfam" id="PF17216"/>
    </source>
</evidence>
<protein>
    <submittedName>
        <fullName evidence="3">Rrp44-like cold shock domain-containing protein</fullName>
    </submittedName>
</protein>
<name>A0AAD4MUY4_9BILA</name>
<dbReference type="GO" id="GO:0010587">
    <property type="term" value="P:miRNA catabolic process"/>
    <property type="evidence" value="ECO:0007669"/>
    <property type="project" value="TreeGrafter"/>
</dbReference>
<dbReference type="InterPro" id="IPR050180">
    <property type="entry name" value="RNR_Ribonuclease"/>
</dbReference>
<dbReference type="EMBL" id="JAKKPZ010000038">
    <property type="protein sequence ID" value="KAI1707910.1"/>
    <property type="molecule type" value="Genomic_DNA"/>
</dbReference>
<comment type="caution">
    <text evidence="3">The sequence shown here is derived from an EMBL/GenBank/DDBJ whole genome shotgun (WGS) entry which is preliminary data.</text>
</comment>
<feature type="domain" description="CSD1" evidence="2">
    <location>
        <begin position="206"/>
        <end position="288"/>
    </location>
</feature>
<reference evidence="3" key="1">
    <citation type="submission" date="2022-01" db="EMBL/GenBank/DDBJ databases">
        <title>Genome Sequence Resource for Two Populations of Ditylenchus destructor, the Migratory Endoparasitic Phytonematode.</title>
        <authorList>
            <person name="Zhang H."/>
            <person name="Lin R."/>
            <person name="Xie B."/>
        </authorList>
    </citation>
    <scope>NUCLEOTIDE SEQUENCE</scope>
    <source>
        <strain evidence="3">BazhouSP</strain>
    </source>
</reference>
<sequence length="447" mass="50018">MEVQKEPPLPIPKETSVTGDSAKPRSRKRERIAKANAKKAAVVGNLEPGKKEDALGSDKSSPKHSGSSHKVESQDENLPESGRNQSHSVNALPNPDTTTEQNGTSKASTKKRTMTTGERLSIKFGLNQSAIMEKSSQKREKPPKMKAKSFDKGQTSQPSGTDKKVRTQKNERNSNETALENIEALFDARKLAKKKKNKGGKKRTFFNSYMQEEKVEEGLQQGTLIKGTLRVNPRDFAQCWVTTNDGGGDLLVLGARDRNRALHMDVVVLKIKPQEEWVLRDSVYRDWQAENAVSTDEILPPNDDSLVPTMDLDIATENLASLRIESTENTDDYDSPIEAENRSDSTSECEDKQPCEETIASMTKNETVSNEITSGTTSHKYPKEFMQKGYQSYGHIKREERQDENPISILSVKLKKKDKFQRNYYKGLLKSSIFTNVKPLPNGLSVI</sequence>
<dbReference type="PANTHER" id="PTHR23355:SF9">
    <property type="entry name" value="DIS3-LIKE EXONUCLEASE 2"/>
    <property type="match status" value="1"/>
</dbReference>
<feature type="compositionally biased region" description="Basic and acidic residues" evidence="1">
    <location>
        <begin position="135"/>
        <end position="151"/>
    </location>
</feature>
<proteinExistence type="predicted"/>
<accession>A0AAD4MUY4</accession>
<feature type="compositionally biased region" description="Acidic residues" evidence="1">
    <location>
        <begin position="328"/>
        <end position="337"/>
    </location>
</feature>
<dbReference type="InterPro" id="IPR012340">
    <property type="entry name" value="NA-bd_OB-fold"/>
</dbReference>
<dbReference type="GO" id="GO:0006402">
    <property type="term" value="P:mRNA catabolic process"/>
    <property type="evidence" value="ECO:0007669"/>
    <property type="project" value="TreeGrafter"/>
</dbReference>
<organism evidence="3 4">
    <name type="scientific">Ditylenchus destructor</name>
    <dbReference type="NCBI Taxonomy" id="166010"/>
    <lineage>
        <taxon>Eukaryota</taxon>
        <taxon>Metazoa</taxon>
        <taxon>Ecdysozoa</taxon>
        <taxon>Nematoda</taxon>
        <taxon>Chromadorea</taxon>
        <taxon>Rhabditida</taxon>
        <taxon>Tylenchina</taxon>
        <taxon>Tylenchomorpha</taxon>
        <taxon>Sphaerularioidea</taxon>
        <taxon>Anguinidae</taxon>
        <taxon>Anguininae</taxon>
        <taxon>Ditylenchus</taxon>
    </lineage>
</organism>
<feature type="compositionally biased region" description="Polar residues" evidence="1">
    <location>
        <begin position="82"/>
        <end position="107"/>
    </location>
</feature>
<dbReference type="AlphaFoldDB" id="A0AAD4MUY4"/>
<feature type="region of interest" description="Disordered" evidence="1">
    <location>
        <begin position="1"/>
        <end position="178"/>
    </location>
</feature>
<evidence type="ECO:0000256" key="1">
    <source>
        <dbReference type="SAM" id="MobiDB-lite"/>
    </source>
</evidence>
<keyword evidence="4" id="KW-1185">Reference proteome</keyword>